<dbReference type="AlphaFoldDB" id="A0A2M8ETJ7"/>
<name>A0A2M8ETJ7_9BACT</name>
<evidence type="ECO:0000313" key="2">
    <source>
        <dbReference type="Proteomes" id="UP000229816"/>
    </source>
</evidence>
<accession>A0A2M8ETJ7</accession>
<organism evidence="1 2">
    <name type="scientific">Candidatus Shapirobacteria bacterium CG_4_9_14_0_2_um_filter_39_11</name>
    <dbReference type="NCBI Taxonomy" id="1974478"/>
    <lineage>
        <taxon>Bacteria</taxon>
        <taxon>Candidatus Shapironibacteriota</taxon>
    </lineage>
</organism>
<gene>
    <name evidence="1" type="ORF">CO054_00165</name>
</gene>
<comment type="caution">
    <text evidence="1">The sequence shown here is derived from an EMBL/GenBank/DDBJ whole genome shotgun (WGS) entry which is preliminary data.</text>
</comment>
<reference evidence="2" key="1">
    <citation type="submission" date="2017-09" db="EMBL/GenBank/DDBJ databases">
        <title>Depth-based differentiation of microbial function through sediment-hosted aquifers and enrichment of novel symbionts in the deep terrestrial subsurface.</title>
        <authorList>
            <person name="Probst A.J."/>
            <person name="Ladd B."/>
            <person name="Jarett J.K."/>
            <person name="Geller-Mcgrath D.E."/>
            <person name="Sieber C.M.K."/>
            <person name="Emerson J.B."/>
            <person name="Anantharaman K."/>
            <person name="Thomas B.C."/>
            <person name="Malmstrom R."/>
            <person name="Stieglmeier M."/>
            <person name="Klingl A."/>
            <person name="Woyke T."/>
            <person name="Ryan C.M."/>
            <person name="Banfield J.F."/>
        </authorList>
    </citation>
    <scope>NUCLEOTIDE SEQUENCE [LARGE SCALE GENOMIC DNA]</scope>
</reference>
<proteinExistence type="predicted"/>
<dbReference type="Proteomes" id="UP000229816">
    <property type="component" value="Unassembled WGS sequence"/>
</dbReference>
<dbReference type="EMBL" id="PFSF01000004">
    <property type="protein sequence ID" value="PJC28439.1"/>
    <property type="molecule type" value="Genomic_DNA"/>
</dbReference>
<protein>
    <submittedName>
        <fullName evidence="1">Uncharacterized protein</fullName>
    </submittedName>
</protein>
<evidence type="ECO:0000313" key="1">
    <source>
        <dbReference type="EMBL" id="PJC28439.1"/>
    </source>
</evidence>
<sequence length="116" mass="13745">MKKNKKVKTVEKIFNTYLKNYSTEEIVGKLIYFYQFLDIHNTNMKGNGYEKLLKAIKDNFENNESLNIIGNYAYDLIAKLIKEKDEIKKIEYKIALDNLSDYFLSFTKNKTKNKLP</sequence>